<name>A0ABU5UCD5_9CYAN</name>
<proteinExistence type="predicted"/>
<organism evidence="1 2">
    <name type="scientific">Nodularia harveyana UHCC-0300</name>
    <dbReference type="NCBI Taxonomy" id="2974287"/>
    <lineage>
        <taxon>Bacteria</taxon>
        <taxon>Bacillati</taxon>
        <taxon>Cyanobacteriota</taxon>
        <taxon>Cyanophyceae</taxon>
        <taxon>Nostocales</taxon>
        <taxon>Nodulariaceae</taxon>
        <taxon>Nodularia</taxon>
    </lineage>
</organism>
<protein>
    <submittedName>
        <fullName evidence="1">Uncharacterized protein</fullName>
    </submittedName>
</protein>
<gene>
    <name evidence="1" type="ORF">VB620_07560</name>
</gene>
<comment type="caution">
    <text evidence="1">The sequence shown here is derived from an EMBL/GenBank/DDBJ whole genome shotgun (WGS) entry which is preliminary data.</text>
</comment>
<evidence type="ECO:0000313" key="1">
    <source>
        <dbReference type="EMBL" id="MEA5581194.1"/>
    </source>
</evidence>
<evidence type="ECO:0000313" key="2">
    <source>
        <dbReference type="Proteomes" id="UP001302120"/>
    </source>
</evidence>
<reference evidence="1 2" key="1">
    <citation type="submission" date="2023-12" db="EMBL/GenBank/DDBJ databases">
        <title>Baltic Sea Cyanobacteria.</title>
        <authorList>
            <person name="Delbaje E."/>
            <person name="Fewer D.P."/>
            <person name="Shishido T.K."/>
        </authorList>
    </citation>
    <scope>NUCLEOTIDE SEQUENCE [LARGE SCALE GENOMIC DNA]</scope>
    <source>
        <strain evidence="1 2">UHCC-0300</strain>
    </source>
</reference>
<dbReference type="RefSeq" id="WP_323195530.1">
    <property type="nucleotide sequence ID" value="NZ_JAYGHG010000008.1"/>
</dbReference>
<keyword evidence="2" id="KW-1185">Reference proteome</keyword>
<dbReference type="Proteomes" id="UP001302120">
    <property type="component" value="Unassembled WGS sequence"/>
</dbReference>
<dbReference type="EMBL" id="JAYGHG010000008">
    <property type="protein sequence ID" value="MEA5581194.1"/>
    <property type="molecule type" value="Genomic_DNA"/>
</dbReference>
<accession>A0ABU5UCD5</accession>
<sequence length="57" mass="6031">MDTFGVAGTAIATIVFAEAVKEIGKNIGQAICDFVVSTVNFISDTVKKGFQAIFCWG</sequence>